<evidence type="ECO:0000256" key="1">
    <source>
        <dbReference type="SAM" id="MobiDB-lite"/>
    </source>
</evidence>
<sequence length="80" mass="8642">MGSGRRPRVGSNPTTHLLLSPQTPDPNPPPRVQPPSPAQPSSAQPCPAPPRPALPCPAPPHHHIRLHFGDRPRFAQPRLP</sequence>
<gene>
    <name evidence="2" type="ORF">E2C01_030315</name>
</gene>
<accession>A0A5B7EUF5</accession>
<reference evidence="2 3" key="1">
    <citation type="submission" date="2019-05" db="EMBL/GenBank/DDBJ databases">
        <title>Another draft genome of Portunus trituberculatus and its Hox gene families provides insights of decapod evolution.</title>
        <authorList>
            <person name="Jeong J.-H."/>
            <person name="Song I."/>
            <person name="Kim S."/>
            <person name="Choi T."/>
            <person name="Kim D."/>
            <person name="Ryu S."/>
            <person name="Kim W."/>
        </authorList>
    </citation>
    <scope>NUCLEOTIDE SEQUENCE [LARGE SCALE GENOMIC DNA]</scope>
    <source>
        <tissue evidence="2">Muscle</tissue>
    </source>
</reference>
<dbReference type="AlphaFoldDB" id="A0A5B7EUF5"/>
<evidence type="ECO:0000313" key="2">
    <source>
        <dbReference type="EMBL" id="MPC36847.1"/>
    </source>
</evidence>
<comment type="caution">
    <text evidence="2">The sequence shown here is derived from an EMBL/GenBank/DDBJ whole genome shotgun (WGS) entry which is preliminary data.</text>
</comment>
<feature type="compositionally biased region" description="Pro residues" evidence="1">
    <location>
        <begin position="46"/>
        <end position="59"/>
    </location>
</feature>
<protein>
    <submittedName>
        <fullName evidence="2">Uncharacterized protein</fullName>
    </submittedName>
</protein>
<name>A0A5B7EUF5_PORTR</name>
<dbReference type="Proteomes" id="UP000324222">
    <property type="component" value="Unassembled WGS sequence"/>
</dbReference>
<proteinExistence type="predicted"/>
<evidence type="ECO:0000313" key="3">
    <source>
        <dbReference type="Proteomes" id="UP000324222"/>
    </source>
</evidence>
<keyword evidence="3" id="KW-1185">Reference proteome</keyword>
<feature type="compositionally biased region" description="Pro residues" evidence="1">
    <location>
        <begin position="23"/>
        <end position="38"/>
    </location>
</feature>
<organism evidence="2 3">
    <name type="scientific">Portunus trituberculatus</name>
    <name type="common">Swimming crab</name>
    <name type="synonym">Neptunus trituberculatus</name>
    <dbReference type="NCBI Taxonomy" id="210409"/>
    <lineage>
        <taxon>Eukaryota</taxon>
        <taxon>Metazoa</taxon>
        <taxon>Ecdysozoa</taxon>
        <taxon>Arthropoda</taxon>
        <taxon>Crustacea</taxon>
        <taxon>Multicrustacea</taxon>
        <taxon>Malacostraca</taxon>
        <taxon>Eumalacostraca</taxon>
        <taxon>Eucarida</taxon>
        <taxon>Decapoda</taxon>
        <taxon>Pleocyemata</taxon>
        <taxon>Brachyura</taxon>
        <taxon>Eubrachyura</taxon>
        <taxon>Portunoidea</taxon>
        <taxon>Portunidae</taxon>
        <taxon>Portuninae</taxon>
        <taxon>Portunus</taxon>
    </lineage>
</organism>
<feature type="region of interest" description="Disordered" evidence="1">
    <location>
        <begin position="1"/>
        <end position="80"/>
    </location>
</feature>
<dbReference type="EMBL" id="VSRR010003620">
    <property type="protein sequence ID" value="MPC36847.1"/>
    <property type="molecule type" value="Genomic_DNA"/>
</dbReference>